<feature type="domain" description="AB hydrolase-1" evidence="2">
    <location>
        <begin position="25"/>
        <end position="257"/>
    </location>
</feature>
<proteinExistence type="predicted"/>
<evidence type="ECO:0000256" key="1">
    <source>
        <dbReference type="ARBA" id="ARBA00022801"/>
    </source>
</evidence>
<name>A0ABD5PEY3_9EURY</name>
<dbReference type="PANTHER" id="PTHR43798:SF31">
    <property type="entry name" value="AB HYDROLASE SUPERFAMILY PROTEIN YCLE"/>
    <property type="match status" value="1"/>
</dbReference>
<dbReference type="SUPFAM" id="SSF53474">
    <property type="entry name" value="alpha/beta-Hydrolases"/>
    <property type="match status" value="1"/>
</dbReference>
<dbReference type="InterPro" id="IPR029058">
    <property type="entry name" value="AB_hydrolase_fold"/>
</dbReference>
<sequence length="273" mass="29773">MLSHTVRGGGVELHVAETGNPDGRPVLFLHGYSQSHRSWTPQFDSGLADEFRLVAPDHRGHGRSEKPREGYDRSDLWAADVRAILDALDLDDVVLVGWSYAGLVALDYLDAHGTDRVAGVNLVGAISKMGTEAATALLGSAYVDLLPRLGSDDAEESVAALVDFLRLCVHGDLSDEDRYAMLGYNVVVPPHVRRSLRNRTVDHDDTLADLDVPVLFTHGEHDAVVDVEAAEGNAERTPDARLSTFPDAGHTPFWDNPGRYNRELRAFVESLSG</sequence>
<gene>
    <name evidence="3" type="ORF">ACFO0N_16050</name>
</gene>
<dbReference type="Gene3D" id="3.40.50.1820">
    <property type="entry name" value="alpha/beta hydrolase"/>
    <property type="match status" value="1"/>
</dbReference>
<dbReference type="AlphaFoldDB" id="A0ABD5PEY3"/>
<dbReference type="PRINTS" id="PR00111">
    <property type="entry name" value="ABHYDROLASE"/>
</dbReference>
<dbReference type="InterPro" id="IPR050266">
    <property type="entry name" value="AB_hydrolase_sf"/>
</dbReference>
<dbReference type="Pfam" id="PF00561">
    <property type="entry name" value="Abhydrolase_1"/>
    <property type="match status" value="1"/>
</dbReference>
<dbReference type="PANTHER" id="PTHR43798">
    <property type="entry name" value="MONOACYLGLYCEROL LIPASE"/>
    <property type="match status" value="1"/>
</dbReference>
<dbReference type="InterPro" id="IPR000073">
    <property type="entry name" value="AB_hydrolase_1"/>
</dbReference>
<keyword evidence="4" id="KW-1185">Reference proteome</keyword>
<dbReference type="GO" id="GO:0016787">
    <property type="term" value="F:hydrolase activity"/>
    <property type="evidence" value="ECO:0007669"/>
    <property type="project" value="UniProtKB-KW"/>
</dbReference>
<dbReference type="Proteomes" id="UP001595921">
    <property type="component" value="Unassembled WGS sequence"/>
</dbReference>
<dbReference type="PRINTS" id="PR00412">
    <property type="entry name" value="EPOXHYDRLASE"/>
</dbReference>
<dbReference type="InterPro" id="IPR000639">
    <property type="entry name" value="Epox_hydrolase-like"/>
</dbReference>
<dbReference type="EMBL" id="JBHSDS010000008">
    <property type="protein sequence ID" value="MFC4359456.1"/>
    <property type="molecule type" value="Genomic_DNA"/>
</dbReference>
<evidence type="ECO:0000259" key="2">
    <source>
        <dbReference type="Pfam" id="PF00561"/>
    </source>
</evidence>
<accession>A0ABD5PEY3</accession>
<evidence type="ECO:0000313" key="4">
    <source>
        <dbReference type="Proteomes" id="UP001595921"/>
    </source>
</evidence>
<dbReference type="RefSeq" id="WP_267621743.1">
    <property type="nucleotide sequence ID" value="NZ_JAODIW010000006.1"/>
</dbReference>
<protein>
    <submittedName>
        <fullName evidence="3">Alpha/beta fold hydrolase</fullName>
    </submittedName>
</protein>
<comment type="caution">
    <text evidence="3">The sequence shown here is derived from an EMBL/GenBank/DDBJ whole genome shotgun (WGS) entry which is preliminary data.</text>
</comment>
<organism evidence="3 4">
    <name type="scientific">Halobium salinum</name>
    <dbReference type="NCBI Taxonomy" id="1364940"/>
    <lineage>
        <taxon>Archaea</taxon>
        <taxon>Methanobacteriati</taxon>
        <taxon>Methanobacteriota</taxon>
        <taxon>Stenosarchaea group</taxon>
        <taxon>Halobacteria</taxon>
        <taxon>Halobacteriales</taxon>
        <taxon>Haloferacaceae</taxon>
        <taxon>Halobium</taxon>
    </lineage>
</organism>
<evidence type="ECO:0000313" key="3">
    <source>
        <dbReference type="EMBL" id="MFC4359456.1"/>
    </source>
</evidence>
<reference evidence="3 4" key="1">
    <citation type="journal article" date="2019" name="Int. J. Syst. Evol. Microbiol.">
        <title>The Global Catalogue of Microorganisms (GCM) 10K type strain sequencing project: providing services to taxonomists for standard genome sequencing and annotation.</title>
        <authorList>
            <consortium name="The Broad Institute Genomics Platform"/>
            <consortium name="The Broad Institute Genome Sequencing Center for Infectious Disease"/>
            <person name="Wu L."/>
            <person name="Ma J."/>
        </authorList>
    </citation>
    <scope>NUCLEOTIDE SEQUENCE [LARGE SCALE GENOMIC DNA]</scope>
    <source>
        <strain evidence="3 4">CGMCC 1.12553</strain>
    </source>
</reference>
<keyword evidence="1 3" id="KW-0378">Hydrolase</keyword>